<reference evidence="1 2" key="1">
    <citation type="submission" date="2016-03" db="EMBL/GenBank/DDBJ databases">
        <authorList>
            <person name="Ploux O."/>
        </authorList>
    </citation>
    <scope>NUCLEOTIDE SEQUENCE [LARGE SCALE GENOMIC DNA]</scope>
    <source>
        <strain evidence="1 2">UAMH 11012</strain>
    </source>
</reference>
<accession>A0A1L7WR20</accession>
<proteinExistence type="predicted"/>
<dbReference type="EMBL" id="FJOG01000006">
    <property type="protein sequence ID" value="CZR55221.1"/>
    <property type="molecule type" value="Genomic_DNA"/>
</dbReference>
<sequence length="152" mass="16808">MASTELYGKRAAIIRVTMRVFTLMTLDLGSSSSRQGIYTATVPTKVPSTSMGLLIVLGTLEKGIPKLQNQIEASKKPIFTSQQTRIDEASASMSELPIKAYCQGIGQKLRWKVDNGNQNSKGIAQREKMCLLTRPRNFRLIQVTPGYTVLTK</sequence>
<name>A0A1L7WR20_9HELO</name>
<keyword evidence="2" id="KW-1185">Reference proteome</keyword>
<protein>
    <submittedName>
        <fullName evidence="1">Uncharacterized protein</fullName>
    </submittedName>
</protein>
<evidence type="ECO:0000313" key="2">
    <source>
        <dbReference type="Proteomes" id="UP000184330"/>
    </source>
</evidence>
<gene>
    <name evidence="1" type="ORF">PAC_05108</name>
</gene>
<organism evidence="1 2">
    <name type="scientific">Phialocephala subalpina</name>
    <dbReference type="NCBI Taxonomy" id="576137"/>
    <lineage>
        <taxon>Eukaryota</taxon>
        <taxon>Fungi</taxon>
        <taxon>Dikarya</taxon>
        <taxon>Ascomycota</taxon>
        <taxon>Pezizomycotina</taxon>
        <taxon>Leotiomycetes</taxon>
        <taxon>Helotiales</taxon>
        <taxon>Mollisiaceae</taxon>
        <taxon>Phialocephala</taxon>
        <taxon>Phialocephala fortinii species complex</taxon>
    </lineage>
</organism>
<dbReference type="AlphaFoldDB" id="A0A1L7WR20"/>
<evidence type="ECO:0000313" key="1">
    <source>
        <dbReference type="EMBL" id="CZR55221.1"/>
    </source>
</evidence>
<dbReference type="Proteomes" id="UP000184330">
    <property type="component" value="Unassembled WGS sequence"/>
</dbReference>